<comment type="caution">
    <text evidence="7">The sequence shown here is derived from an EMBL/GenBank/DDBJ whole genome shotgun (WGS) entry which is preliminary data.</text>
</comment>
<dbReference type="FunFam" id="1.25.10.10:FF:001136">
    <property type="entry name" value="Beta-catenin-like protein 1"/>
    <property type="match status" value="1"/>
</dbReference>
<keyword evidence="5" id="KW-0539">Nucleus</keyword>
<reference evidence="7" key="1">
    <citation type="submission" date="2020-05" db="EMBL/GenBank/DDBJ databases">
        <title>Phylogenomic resolution of chytrid fungi.</title>
        <authorList>
            <person name="Stajich J.E."/>
            <person name="Amses K."/>
            <person name="Simmons R."/>
            <person name="Seto K."/>
            <person name="Myers J."/>
            <person name="Bonds A."/>
            <person name="Quandt C.A."/>
            <person name="Barry K."/>
            <person name="Liu P."/>
            <person name="Grigoriev I."/>
            <person name="Longcore J.E."/>
            <person name="James T.Y."/>
        </authorList>
    </citation>
    <scope>NUCLEOTIDE SEQUENCE</scope>
    <source>
        <strain evidence="7">JEL0476</strain>
    </source>
</reference>
<sequence length="647" mass="74385">MVLGSEKGSLVAEVGVLAGESCSLAGELCSLSGEDFDAPAPLQKKRKVPDQFDEDNQDLTNKKPVLTEHDEKLKQIIDAAEDLPETIDLATLKKLILKFEKAITKNNQQRSKFQSEPLKFIDSEVDLDQSIKELMVFTAVPELYPKILELGALDSLLSLVIHENTDISVSAIDVLNTLIDEEVIEIEEEKNDTDSEDDEDSNANMVMKKKEGLKLFVNHLMKNNAVDLLIQNINRLNEFENPEDRQAVFNSLSIIESITAIDPTTTEKIINTKGLLKFFVERLKVKNFDSNKAYCVEILNILLNKRQNILFILEFGFMDIILKSLSKYIKKDPPTPDEVEFFENLFNTLCLVLQDPVGKLHFIKGEGIELMIICLKNKKMSRIRSLKALNFSMLYYSDSFEKNEAVQVEKNEDLRNITEKVAIYFLENFGLKTLFPIFLGKGQKTLRKEYEDIFVEAEDDGNFLLDISEIISFFLEHCISIISSLFRSLYFMESSATETSDLKKLKLKLKLKFYESRFEKFERLLNLITLYKLRLNFVEEQLKSKKSNGAEDIEEMHDDEGEYLKRLDSGLFILQKLCFIFGCIFDFDDEESVIRDSMKELLSQKDISVKYIMNILEEYKSNLDVSQSDIQLESDLIVKILLNLKNI</sequence>
<comment type="subcellular location">
    <subcellularLocation>
        <location evidence="1">Nucleus</location>
    </subcellularLocation>
</comment>
<dbReference type="GO" id="GO:0005681">
    <property type="term" value="C:spliceosomal complex"/>
    <property type="evidence" value="ECO:0007669"/>
    <property type="project" value="TreeGrafter"/>
</dbReference>
<evidence type="ECO:0000256" key="3">
    <source>
        <dbReference type="ARBA" id="ARBA00022737"/>
    </source>
</evidence>
<keyword evidence="4" id="KW-0175">Coiled coil</keyword>
<evidence type="ECO:0000256" key="4">
    <source>
        <dbReference type="ARBA" id="ARBA00023054"/>
    </source>
</evidence>
<keyword evidence="8" id="KW-1185">Reference proteome</keyword>
<keyword evidence="3" id="KW-0677">Repeat</keyword>
<keyword evidence="2" id="KW-0597">Phosphoprotein</keyword>
<organism evidence="7 8">
    <name type="scientific">Clydaea vesicula</name>
    <dbReference type="NCBI Taxonomy" id="447962"/>
    <lineage>
        <taxon>Eukaryota</taxon>
        <taxon>Fungi</taxon>
        <taxon>Fungi incertae sedis</taxon>
        <taxon>Chytridiomycota</taxon>
        <taxon>Chytridiomycota incertae sedis</taxon>
        <taxon>Chytridiomycetes</taxon>
        <taxon>Lobulomycetales</taxon>
        <taxon>Lobulomycetaceae</taxon>
        <taxon>Clydaea</taxon>
    </lineage>
</organism>
<dbReference type="Pfam" id="PF08216">
    <property type="entry name" value="CTNNBL"/>
    <property type="match status" value="1"/>
</dbReference>
<dbReference type="InterPro" id="IPR039678">
    <property type="entry name" value="CTNNBL1"/>
</dbReference>
<dbReference type="GO" id="GO:0010467">
    <property type="term" value="P:gene expression"/>
    <property type="evidence" value="ECO:0007669"/>
    <property type="project" value="UniProtKB-ARBA"/>
</dbReference>
<dbReference type="SMART" id="SM01156">
    <property type="entry name" value="DUF1716"/>
    <property type="match status" value="1"/>
</dbReference>
<dbReference type="SUPFAM" id="SSF48371">
    <property type="entry name" value="ARM repeat"/>
    <property type="match status" value="1"/>
</dbReference>
<dbReference type="EMBL" id="JADGJW010000092">
    <property type="protein sequence ID" value="KAJ3224460.1"/>
    <property type="molecule type" value="Genomic_DNA"/>
</dbReference>
<dbReference type="InterPro" id="IPR016024">
    <property type="entry name" value="ARM-type_fold"/>
</dbReference>
<evidence type="ECO:0000259" key="6">
    <source>
        <dbReference type="SMART" id="SM01156"/>
    </source>
</evidence>
<evidence type="ECO:0000313" key="8">
    <source>
        <dbReference type="Proteomes" id="UP001211065"/>
    </source>
</evidence>
<dbReference type="Proteomes" id="UP001211065">
    <property type="component" value="Unassembled WGS sequence"/>
</dbReference>
<dbReference type="PANTHER" id="PTHR14978">
    <property type="entry name" value="BETA-CATENIN-LIKE PROTEIN 1 NUCLEAR ASSOCIATED PROTEIN"/>
    <property type="match status" value="1"/>
</dbReference>
<dbReference type="Gene3D" id="1.25.10.10">
    <property type="entry name" value="Leucine-rich Repeat Variant"/>
    <property type="match status" value="1"/>
</dbReference>
<evidence type="ECO:0000313" key="7">
    <source>
        <dbReference type="EMBL" id="KAJ3224460.1"/>
    </source>
</evidence>
<accession>A0AAD5XXM4</accession>
<feature type="domain" description="Beta-catenin-like protein 1 N-terminal" evidence="6">
    <location>
        <begin position="66"/>
        <end position="172"/>
    </location>
</feature>
<gene>
    <name evidence="7" type="ORF">HK099_008410</name>
</gene>
<evidence type="ECO:0000256" key="5">
    <source>
        <dbReference type="ARBA" id="ARBA00023242"/>
    </source>
</evidence>
<proteinExistence type="predicted"/>
<name>A0AAD5XXM4_9FUNG</name>
<dbReference type="AlphaFoldDB" id="A0AAD5XXM4"/>
<dbReference type="InterPro" id="IPR011989">
    <property type="entry name" value="ARM-like"/>
</dbReference>
<evidence type="ECO:0000256" key="1">
    <source>
        <dbReference type="ARBA" id="ARBA00004123"/>
    </source>
</evidence>
<evidence type="ECO:0000256" key="2">
    <source>
        <dbReference type="ARBA" id="ARBA00022553"/>
    </source>
</evidence>
<dbReference type="InterPro" id="IPR013180">
    <property type="entry name" value="CTNNBL1_N"/>
</dbReference>
<protein>
    <recommendedName>
        <fullName evidence="6">Beta-catenin-like protein 1 N-terminal domain-containing protein</fullName>
    </recommendedName>
</protein>
<dbReference type="PANTHER" id="PTHR14978:SF0">
    <property type="entry name" value="BETA-CATENIN-LIKE PROTEIN 1"/>
    <property type="match status" value="1"/>
</dbReference>